<comment type="caution">
    <text evidence="7">The sequence shown here is derived from an EMBL/GenBank/DDBJ whole genome shotgun (WGS) entry which is preliminary data.</text>
</comment>
<proteinExistence type="predicted"/>
<dbReference type="AlphaFoldDB" id="A0A934TR55"/>
<evidence type="ECO:0000256" key="3">
    <source>
        <dbReference type="ARBA" id="ARBA00022989"/>
    </source>
</evidence>
<evidence type="ECO:0000256" key="1">
    <source>
        <dbReference type="ARBA" id="ARBA00004141"/>
    </source>
</evidence>
<feature type="transmembrane region" description="Helical" evidence="5">
    <location>
        <begin position="174"/>
        <end position="196"/>
    </location>
</feature>
<evidence type="ECO:0000313" key="7">
    <source>
        <dbReference type="EMBL" id="MBK6005590.1"/>
    </source>
</evidence>
<keyword evidence="8" id="KW-1185">Reference proteome</keyword>
<feature type="transmembrane region" description="Helical" evidence="5">
    <location>
        <begin position="129"/>
        <end position="146"/>
    </location>
</feature>
<evidence type="ECO:0000256" key="2">
    <source>
        <dbReference type="ARBA" id="ARBA00022692"/>
    </source>
</evidence>
<comment type="subcellular location">
    <subcellularLocation>
        <location evidence="1">Membrane</location>
        <topology evidence="1">Multi-pass membrane protein</topology>
    </subcellularLocation>
</comment>
<keyword evidence="2 5" id="KW-0812">Transmembrane</keyword>
<keyword evidence="3 5" id="KW-1133">Transmembrane helix</keyword>
<reference evidence="7" key="2">
    <citation type="submission" date="2021-01" db="EMBL/GenBank/DDBJ databases">
        <authorList>
            <person name="Kang M."/>
        </authorList>
    </citation>
    <scope>NUCLEOTIDE SEQUENCE</scope>
    <source>
        <strain evidence="7">KACC 17527</strain>
    </source>
</reference>
<feature type="domain" description="NnrU" evidence="6">
    <location>
        <begin position="3"/>
        <end position="200"/>
    </location>
</feature>
<evidence type="ECO:0000256" key="5">
    <source>
        <dbReference type="SAM" id="Phobius"/>
    </source>
</evidence>
<reference evidence="7" key="1">
    <citation type="journal article" date="2012" name="J. Microbiol. Biotechnol.">
        <title>Ramlibacter ginsenosidimutans sp. nov., with ginsenoside-converting activity.</title>
        <authorList>
            <person name="Wang L."/>
            <person name="An D.S."/>
            <person name="Kim S.G."/>
            <person name="Jin F.X."/>
            <person name="Kim S.C."/>
            <person name="Lee S.T."/>
            <person name="Im W.T."/>
        </authorList>
    </citation>
    <scope>NUCLEOTIDE SEQUENCE</scope>
    <source>
        <strain evidence="7">KACC 17527</strain>
    </source>
</reference>
<keyword evidence="4 5" id="KW-0472">Membrane</keyword>
<evidence type="ECO:0000259" key="6">
    <source>
        <dbReference type="Pfam" id="PF07298"/>
    </source>
</evidence>
<dbReference type="InterPro" id="IPR009915">
    <property type="entry name" value="NnrU_dom"/>
</dbReference>
<organism evidence="7 8">
    <name type="scientific">Ramlibacter ginsenosidimutans</name>
    <dbReference type="NCBI Taxonomy" id="502333"/>
    <lineage>
        <taxon>Bacteria</taxon>
        <taxon>Pseudomonadati</taxon>
        <taxon>Pseudomonadota</taxon>
        <taxon>Betaproteobacteria</taxon>
        <taxon>Burkholderiales</taxon>
        <taxon>Comamonadaceae</taxon>
        <taxon>Ramlibacter</taxon>
    </lineage>
</organism>
<protein>
    <submittedName>
        <fullName evidence="7">NnrU family protein</fullName>
    </submittedName>
</protein>
<feature type="transmembrane region" description="Helical" evidence="5">
    <location>
        <begin position="78"/>
        <end position="96"/>
    </location>
</feature>
<name>A0A934TR55_9BURK</name>
<dbReference type="RefSeq" id="WP_201166916.1">
    <property type="nucleotide sequence ID" value="NZ_JAEPWM010000001.1"/>
</dbReference>
<accession>A0A934TR55</accession>
<dbReference type="Proteomes" id="UP000630528">
    <property type="component" value="Unassembled WGS sequence"/>
</dbReference>
<dbReference type="EMBL" id="JAEPWM010000001">
    <property type="protein sequence ID" value="MBK6005590.1"/>
    <property type="molecule type" value="Genomic_DNA"/>
</dbReference>
<sequence length="202" mass="21596">MLLLLLGLVLFLGAHSVRIVADGWRASTIAAIGEKPWKGAYSLVSIAGFVLIVVGFSLARQQGPHLLWPAPSVWTRHLAALLTLFAFILVAAAYVPGNAIKLAVRDPMVLGVAVWAFAHLLANNTEVDVLLFGAFLAWAVTDYVAAQKRRRTEGSTSAQPTAAVPKSVSGTKTVATIVVGAVAWAVFAFWLHGWWIGVRPFG</sequence>
<evidence type="ECO:0000313" key="8">
    <source>
        <dbReference type="Proteomes" id="UP000630528"/>
    </source>
</evidence>
<gene>
    <name evidence="7" type="ORF">JJB11_05750</name>
</gene>
<dbReference type="Pfam" id="PF07298">
    <property type="entry name" value="NnrU"/>
    <property type="match status" value="1"/>
</dbReference>
<evidence type="ECO:0000256" key="4">
    <source>
        <dbReference type="ARBA" id="ARBA00023136"/>
    </source>
</evidence>
<dbReference type="GO" id="GO:0016020">
    <property type="term" value="C:membrane"/>
    <property type="evidence" value="ECO:0007669"/>
    <property type="project" value="UniProtKB-SubCell"/>
</dbReference>
<feature type="transmembrane region" description="Helical" evidence="5">
    <location>
        <begin position="40"/>
        <end position="58"/>
    </location>
</feature>